<reference evidence="2" key="1">
    <citation type="submission" date="2023-10" db="EMBL/GenBank/DDBJ databases">
        <authorList>
            <person name="Domelevo Entfellner J.-B."/>
        </authorList>
    </citation>
    <scope>NUCLEOTIDE SEQUENCE</scope>
</reference>
<keyword evidence="1" id="KW-0812">Transmembrane</keyword>
<dbReference type="AlphaFoldDB" id="A0AA86SXQ2"/>
<dbReference type="Proteomes" id="UP001189624">
    <property type="component" value="Chromosome 5"/>
</dbReference>
<proteinExistence type="predicted"/>
<keyword evidence="1" id="KW-1133">Transmembrane helix</keyword>
<name>A0AA86SXQ2_9FABA</name>
<evidence type="ECO:0000313" key="2">
    <source>
        <dbReference type="EMBL" id="CAJ1958191.1"/>
    </source>
</evidence>
<feature type="transmembrane region" description="Helical" evidence="1">
    <location>
        <begin position="151"/>
        <end position="170"/>
    </location>
</feature>
<evidence type="ECO:0000313" key="3">
    <source>
        <dbReference type="Proteomes" id="UP001189624"/>
    </source>
</evidence>
<gene>
    <name evidence="2" type="ORF">AYBTSS11_LOCUS17604</name>
</gene>
<dbReference type="EMBL" id="OY731402">
    <property type="protein sequence ID" value="CAJ1958191.1"/>
    <property type="molecule type" value="Genomic_DNA"/>
</dbReference>
<protein>
    <submittedName>
        <fullName evidence="2">Uncharacterized protein</fullName>
    </submittedName>
</protein>
<evidence type="ECO:0000256" key="1">
    <source>
        <dbReference type="SAM" id="Phobius"/>
    </source>
</evidence>
<keyword evidence="3" id="KW-1185">Reference proteome</keyword>
<keyword evidence="1" id="KW-0472">Membrane</keyword>
<sequence length="176" mass="20053">MEDKVRPWKAPRIAQSKGRVDKRVLFGIKIDSLGDTTLMHSHPWLEMLPCTGIALVSMSQLKSLNPQGVLFRERERGKLSIVELMPPQDIPIAGTKTGVKSPFFIKYSPTPNMMVKNKHRQIPWSKSWIKPVINFPGKCLNRDMMHLDMRVMLSFGYCVLVLWGACENLFSSVVDL</sequence>
<accession>A0AA86SXQ2</accession>
<dbReference type="Gramene" id="rna-AYBTSS11_LOCUS17604">
    <property type="protein sequence ID" value="CAJ1958191.1"/>
    <property type="gene ID" value="gene-AYBTSS11_LOCUS17604"/>
</dbReference>
<organism evidence="2 3">
    <name type="scientific">Sphenostylis stenocarpa</name>
    <dbReference type="NCBI Taxonomy" id="92480"/>
    <lineage>
        <taxon>Eukaryota</taxon>
        <taxon>Viridiplantae</taxon>
        <taxon>Streptophyta</taxon>
        <taxon>Embryophyta</taxon>
        <taxon>Tracheophyta</taxon>
        <taxon>Spermatophyta</taxon>
        <taxon>Magnoliopsida</taxon>
        <taxon>eudicotyledons</taxon>
        <taxon>Gunneridae</taxon>
        <taxon>Pentapetalae</taxon>
        <taxon>rosids</taxon>
        <taxon>fabids</taxon>
        <taxon>Fabales</taxon>
        <taxon>Fabaceae</taxon>
        <taxon>Papilionoideae</taxon>
        <taxon>50 kb inversion clade</taxon>
        <taxon>NPAAA clade</taxon>
        <taxon>indigoferoid/millettioid clade</taxon>
        <taxon>Phaseoleae</taxon>
        <taxon>Sphenostylis</taxon>
    </lineage>
</organism>